<gene>
    <name evidence="1" type="ORF">OEZ49_17480</name>
</gene>
<organism evidence="1 2">
    <name type="scientific">Ruegeria marisflavi</name>
    <dbReference type="NCBI Taxonomy" id="2984152"/>
    <lineage>
        <taxon>Bacteria</taxon>
        <taxon>Pseudomonadati</taxon>
        <taxon>Pseudomonadota</taxon>
        <taxon>Alphaproteobacteria</taxon>
        <taxon>Rhodobacterales</taxon>
        <taxon>Roseobacteraceae</taxon>
        <taxon>Ruegeria</taxon>
    </lineage>
</organism>
<keyword evidence="2" id="KW-1185">Reference proteome</keyword>
<dbReference type="EMBL" id="JAOVQN010000019">
    <property type="protein sequence ID" value="MCU9839569.1"/>
    <property type="molecule type" value="Genomic_DNA"/>
</dbReference>
<sequence>MSKVFIGVLAFVIGLAIGSYGAMRTAGGAMMGAGAGVGLATGICMVVEAVNQTGLLDEAQIDEVMKRAAQNASGGELPEGIQSTGALKGCEEALAKLRPSQG</sequence>
<dbReference type="Proteomes" id="UP001321014">
    <property type="component" value="Unassembled WGS sequence"/>
</dbReference>
<name>A0ABT2WUI5_9RHOB</name>
<reference evidence="1 2" key="1">
    <citation type="submission" date="2022-10" db="EMBL/GenBank/DDBJ databases">
        <title>Ruegeria sp. nov., isolated from ocean surface water.</title>
        <authorList>
            <person name="He W."/>
            <person name="Wang L."/>
            <person name="Zhang D.-F."/>
        </authorList>
    </citation>
    <scope>NUCLEOTIDE SEQUENCE [LARGE SCALE GENOMIC DNA]</scope>
    <source>
        <strain evidence="1 2">WL0004</strain>
    </source>
</reference>
<protein>
    <submittedName>
        <fullName evidence="1">Uncharacterized protein</fullName>
    </submittedName>
</protein>
<evidence type="ECO:0000313" key="1">
    <source>
        <dbReference type="EMBL" id="MCU9839569.1"/>
    </source>
</evidence>
<comment type="caution">
    <text evidence="1">The sequence shown here is derived from an EMBL/GenBank/DDBJ whole genome shotgun (WGS) entry which is preliminary data.</text>
</comment>
<dbReference type="RefSeq" id="WP_263389513.1">
    <property type="nucleotide sequence ID" value="NZ_JAOVQN010000019.1"/>
</dbReference>
<proteinExistence type="predicted"/>
<evidence type="ECO:0000313" key="2">
    <source>
        <dbReference type="Proteomes" id="UP001321014"/>
    </source>
</evidence>
<accession>A0ABT2WUI5</accession>